<gene>
    <name evidence="16" type="ORF">PBOR_01645</name>
</gene>
<proteinExistence type="predicted"/>
<dbReference type="PANTHER" id="PTHR43711:SF1">
    <property type="entry name" value="HISTIDINE KINASE 1"/>
    <property type="match status" value="1"/>
</dbReference>
<evidence type="ECO:0000256" key="13">
    <source>
        <dbReference type="SAM" id="Phobius"/>
    </source>
</evidence>
<evidence type="ECO:0000256" key="1">
    <source>
        <dbReference type="ARBA" id="ARBA00000085"/>
    </source>
</evidence>
<evidence type="ECO:0000256" key="7">
    <source>
        <dbReference type="ARBA" id="ARBA00022741"/>
    </source>
</evidence>
<evidence type="ECO:0000259" key="15">
    <source>
        <dbReference type="PROSITE" id="PS50885"/>
    </source>
</evidence>
<evidence type="ECO:0000256" key="9">
    <source>
        <dbReference type="ARBA" id="ARBA00022840"/>
    </source>
</evidence>
<dbReference type="InterPro" id="IPR004358">
    <property type="entry name" value="Sig_transdc_His_kin-like_C"/>
</dbReference>
<dbReference type="SUPFAM" id="SSF47384">
    <property type="entry name" value="Homodimeric domain of signal transducing histidine kinase"/>
    <property type="match status" value="1"/>
</dbReference>
<accession>A0A089L4V2</accession>
<dbReference type="Pfam" id="PF00512">
    <property type="entry name" value="HisKA"/>
    <property type="match status" value="1"/>
</dbReference>
<dbReference type="Gene3D" id="1.10.287.130">
    <property type="match status" value="1"/>
</dbReference>
<keyword evidence="17" id="KW-1185">Reference proteome</keyword>
<feature type="domain" description="Histidine kinase" evidence="14">
    <location>
        <begin position="273"/>
        <end position="488"/>
    </location>
</feature>
<dbReference type="InterPro" id="IPR036890">
    <property type="entry name" value="HATPase_C_sf"/>
</dbReference>
<dbReference type="SMART" id="SM00388">
    <property type="entry name" value="HisKA"/>
    <property type="match status" value="1"/>
</dbReference>
<dbReference type="InterPro" id="IPR050736">
    <property type="entry name" value="Sensor_HK_Regulatory"/>
</dbReference>
<dbReference type="InterPro" id="IPR005467">
    <property type="entry name" value="His_kinase_dom"/>
</dbReference>
<dbReference type="Pfam" id="PF02518">
    <property type="entry name" value="HATPase_c"/>
    <property type="match status" value="1"/>
</dbReference>
<keyword evidence="8 16" id="KW-0418">Kinase</keyword>
<comment type="catalytic activity">
    <reaction evidence="1">
        <text>ATP + protein L-histidine = ADP + protein N-phospho-L-histidine.</text>
        <dbReference type="EC" id="2.7.13.3"/>
    </reaction>
</comment>
<dbReference type="InterPro" id="IPR036097">
    <property type="entry name" value="HisK_dim/P_sf"/>
</dbReference>
<keyword evidence="10" id="KW-0902">Two-component regulatory system</keyword>
<dbReference type="InterPro" id="IPR003594">
    <property type="entry name" value="HATPase_dom"/>
</dbReference>
<keyword evidence="9" id="KW-0067">ATP-binding</keyword>
<dbReference type="GO" id="GO:0000155">
    <property type="term" value="F:phosphorelay sensor kinase activity"/>
    <property type="evidence" value="ECO:0007669"/>
    <property type="project" value="InterPro"/>
</dbReference>
<dbReference type="GO" id="GO:0005886">
    <property type="term" value="C:plasma membrane"/>
    <property type="evidence" value="ECO:0007669"/>
    <property type="project" value="UniProtKB-SubCell"/>
</dbReference>
<dbReference type="InterPro" id="IPR003660">
    <property type="entry name" value="HAMP_dom"/>
</dbReference>
<dbReference type="Gene3D" id="6.10.340.10">
    <property type="match status" value="1"/>
</dbReference>
<dbReference type="CDD" id="cd06225">
    <property type="entry name" value="HAMP"/>
    <property type="match status" value="1"/>
</dbReference>
<evidence type="ECO:0000256" key="4">
    <source>
        <dbReference type="ARBA" id="ARBA00022475"/>
    </source>
</evidence>
<evidence type="ECO:0000256" key="3">
    <source>
        <dbReference type="ARBA" id="ARBA00012438"/>
    </source>
</evidence>
<feature type="coiled-coil region" evidence="12">
    <location>
        <begin position="243"/>
        <end position="273"/>
    </location>
</feature>
<dbReference type="HOGENOM" id="CLU_000445_89_6_9"/>
<keyword evidence="6" id="KW-0808">Transferase</keyword>
<name>A0A089L4V2_PAEBO</name>
<keyword evidence="13" id="KW-0812">Transmembrane</keyword>
<keyword evidence="4" id="KW-1003">Cell membrane</keyword>
<dbReference type="EC" id="2.7.13.3" evidence="3"/>
<feature type="domain" description="HAMP" evidence="15">
    <location>
        <begin position="192"/>
        <end position="244"/>
    </location>
</feature>
<dbReference type="InterPro" id="IPR003661">
    <property type="entry name" value="HisK_dim/P_dom"/>
</dbReference>
<dbReference type="EMBL" id="CP009285">
    <property type="protein sequence ID" value="AIQ55812.1"/>
    <property type="molecule type" value="Genomic_DNA"/>
</dbReference>
<reference evidence="16" key="1">
    <citation type="submission" date="2014-08" db="EMBL/GenBank/DDBJ databases">
        <title>Comparative genomics of the Paenibacillus odorifer group.</title>
        <authorList>
            <person name="den Bakker H.C."/>
            <person name="Tsai Y.-C.Y.-C."/>
            <person name="Martin N."/>
            <person name="Korlach J."/>
            <person name="Wiedmann M."/>
        </authorList>
    </citation>
    <scope>NUCLEOTIDE SEQUENCE [LARGE SCALE GENOMIC DNA]</scope>
    <source>
        <strain evidence="16">DSM 13188</strain>
    </source>
</reference>
<dbReference type="KEGG" id="pbd:PBOR_01645"/>
<dbReference type="FunFam" id="3.30.565.10:FF:000006">
    <property type="entry name" value="Sensor histidine kinase WalK"/>
    <property type="match status" value="1"/>
</dbReference>
<keyword evidence="13" id="KW-1133">Transmembrane helix</keyword>
<dbReference type="Proteomes" id="UP000029518">
    <property type="component" value="Chromosome"/>
</dbReference>
<sequence>MRVSIKLKFSLFLALLLILALSVLSYFVLRGVERNQQGQTEIYLAQHVTTVNLRVKQTYYTGVRLTPQAFMQQRGRALAADLAGYTGLEVTLYDSQGQQVGTSAQGEPGPGRPDVSAALDYALNNKVAYQSEGDKLFYLAPLQGPEEQMGVVQLQYSLQGARSFQQTLLNLFLTTGGAVLVLSFIIGYLYFNRAAAAIGRLKKSAEDIRRADYISAPPVKRKDELGELAEGIYFMSREIEDSIAAKDEERRKLQLAVEKLQALEQQQKQYIGNISHEFKTPLTSIKAYVDLLNMYDDDPELLHDAKLSIAKETDRLYEMVEKVLQLTALEKYDFESQAELLEVESMLRDICGRMKGKAERYGLTVSLDVKPAHIWIDKESFMHIFINLLDNAIKYNVPQGSIHLRNEVRDGRVWITVRDSGIGIPEESRDKIFEPFYTVNRDRSRASGGTGLGLSLVRNLVEKQNGTIVLLESSGGGAAFELSFPLVTAKQFPL</sequence>
<dbReference type="PANTHER" id="PTHR43711">
    <property type="entry name" value="TWO-COMPONENT HISTIDINE KINASE"/>
    <property type="match status" value="1"/>
</dbReference>
<keyword evidence="11 13" id="KW-0472">Membrane</keyword>
<comment type="subcellular location">
    <subcellularLocation>
        <location evidence="2">Cell membrane</location>
        <topology evidence="2">Multi-pass membrane protein</topology>
    </subcellularLocation>
</comment>
<evidence type="ECO:0000256" key="2">
    <source>
        <dbReference type="ARBA" id="ARBA00004651"/>
    </source>
</evidence>
<keyword evidence="5" id="KW-0597">Phosphoprotein</keyword>
<organism evidence="16 17">
    <name type="scientific">Paenibacillus borealis</name>
    <dbReference type="NCBI Taxonomy" id="160799"/>
    <lineage>
        <taxon>Bacteria</taxon>
        <taxon>Bacillati</taxon>
        <taxon>Bacillota</taxon>
        <taxon>Bacilli</taxon>
        <taxon>Bacillales</taxon>
        <taxon>Paenibacillaceae</taxon>
        <taxon>Paenibacillus</taxon>
    </lineage>
</organism>
<dbReference type="CDD" id="cd00075">
    <property type="entry name" value="HATPase"/>
    <property type="match status" value="1"/>
</dbReference>
<feature type="transmembrane region" description="Helical" evidence="13">
    <location>
        <begin position="168"/>
        <end position="191"/>
    </location>
</feature>
<dbReference type="PRINTS" id="PR00344">
    <property type="entry name" value="BCTRLSENSOR"/>
</dbReference>
<dbReference type="PROSITE" id="PS50885">
    <property type="entry name" value="HAMP"/>
    <property type="match status" value="1"/>
</dbReference>
<dbReference type="AlphaFoldDB" id="A0A089L4V2"/>
<evidence type="ECO:0000256" key="6">
    <source>
        <dbReference type="ARBA" id="ARBA00022679"/>
    </source>
</evidence>
<dbReference type="SMART" id="SM00304">
    <property type="entry name" value="HAMP"/>
    <property type="match status" value="1"/>
</dbReference>
<dbReference type="PROSITE" id="PS50109">
    <property type="entry name" value="HIS_KIN"/>
    <property type="match status" value="1"/>
</dbReference>
<dbReference type="GO" id="GO:0005524">
    <property type="term" value="F:ATP binding"/>
    <property type="evidence" value="ECO:0007669"/>
    <property type="project" value="UniProtKB-KW"/>
</dbReference>
<evidence type="ECO:0000313" key="16">
    <source>
        <dbReference type="EMBL" id="AIQ55812.1"/>
    </source>
</evidence>
<keyword evidence="7" id="KW-0547">Nucleotide-binding</keyword>
<evidence type="ECO:0000259" key="14">
    <source>
        <dbReference type="PROSITE" id="PS50109"/>
    </source>
</evidence>
<keyword evidence="12" id="KW-0175">Coiled coil</keyword>
<evidence type="ECO:0000313" key="17">
    <source>
        <dbReference type="Proteomes" id="UP000029518"/>
    </source>
</evidence>
<evidence type="ECO:0000256" key="5">
    <source>
        <dbReference type="ARBA" id="ARBA00022553"/>
    </source>
</evidence>
<dbReference type="RefSeq" id="WP_042210134.1">
    <property type="nucleotide sequence ID" value="NZ_CP009285.1"/>
</dbReference>
<dbReference type="OrthoDB" id="9786919at2"/>
<dbReference type="CDD" id="cd00082">
    <property type="entry name" value="HisKA"/>
    <property type="match status" value="1"/>
</dbReference>
<evidence type="ECO:0000256" key="10">
    <source>
        <dbReference type="ARBA" id="ARBA00023012"/>
    </source>
</evidence>
<protein>
    <recommendedName>
        <fullName evidence="3">histidine kinase</fullName>
        <ecNumber evidence="3">2.7.13.3</ecNumber>
    </recommendedName>
</protein>
<dbReference type="Gene3D" id="3.30.565.10">
    <property type="entry name" value="Histidine kinase-like ATPase, C-terminal domain"/>
    <property type="match status" value="1"/>
</dbReference>
<dbReference type="SUPFAM" id="SSF55874">
    <property type="entry name" value="ATPase domain of HSP90 chaperone/DNA topoisomerase II/histidine kinase"/>
    <property type="match status" value="1"/>
</dbReference>
<evidence type="ECO:0000256" key="11">
    <source>
        <dbReference type="ARBA" id="ARBA00023136"/>
    </source>
</evidence>
<dbReference type="SMART" id="SM00387">
    <property type="entry name" value="HATPase_c"/>
    <property type="match status" value="1"/>
</dbReference>
<evidence type="ECO:0000256" key="8">
    <source>
        <dbReference type="ARBA" id="ARBA00022777"/>
    </source>
</evidence>
<evidence type="ECO:0000256" key="12">
    <source>
        <dbReference type="SAM" id="Coils"/>
    </source>
</evidence>